<dbReference type="Proteomes" id="UP000238176">
    <property type="component" value="Unassembled WGS sequence"/>
</dbReference>
<dbReference type="OrthoDB" id="2014935at2"/>
<keyword evidence="1" id="KW-0472">Membrane</keyword>
<feature type="transmembrane region" description="Helical" evidence="1">
    <location>
        <begin position="251"/>
        <end position="272"/>
    </location>
</feature>
<feature type="transmembrane region" description="Helical" evidence="1">
    <location>
        <begin position="208"/>
        <end position="231"/>
    </location>
</feature>
<evidence type="ECO:0000313" key="2">
    <source>
        <dbReference type="EMBL" id="PRY61763.1"/>
    </source>
</evidence>
<dbReference type="AlphaFoldDB" id="A0A2T0UV19"/>
<gene>
    <name evidence="2" type="ORF">B0I28_10186</name>
</gene>
<evidence type="ECO:0000256" key="1">
    <source>
        <dbReference type="SAM" id="Phobius"/>
    </source>
</evidence>
<feature type="transmembrane region" description="Helical" evidence="1">
    <location>
        <begin position="512"/>
        <end position="535"/>
    </location>
</feature>
<keyword evidence="1" id="KW-0812">Transmembrane</keyword>
<reference evidence="2 3" key="1">
    <citation type="submission" date="2018-03" db="EMBL/GenBank/DDBJ databases">
        <title>Genomic Encyclopedia of Type Strains, Phase III (KMG-III): the genomes of soil and plant-associated and newly described type strains.</title>
        <authorList>
            <person name="Whitman W."/>
        </authorList>
    </citation>
    <scope>NUCLEOTIDE SEQUENCE [LARGE SCALE GENOMIC DNA]</scope>
    <source>
        <strain evidence="2 3">CGMCC 4.7067</strain>
    </source>
</reference>
<feature type="transmembrane region" description="Helical" evidence="1">
    <location>
        <begin position="357"/>
        <end position="378"/>
    </location>
</feature>
<keyword evidence="1" id="KW-1133">Transmembrane helix</keyword>
<comment type="caution">
    <text evidence="2">The sequence shown here is derived from an EMBL/GenBank/DDBJ whole genome shotgun (WGS) entry which is preliminary data.</text>
</comment>
<sequence>MTAAAAEIENGLGTLAGTGKILRFQLRRSRLFLFWWIAGIAGFTWMVVPVITEQYQTEAERAGFAATMSSPAMLSMSGPVEYVHAYAESVGALFSHRMLLWTCAMTAVMFVLLVTRLTRADEETSRSEVIRSLPIGRRADLASALLVSVGAAVVLGGLLALAATGLDGGDGASPLLFGAAHTAVGIVFAGLTAIAAQLSENASTSTGYGLAALGASVLFAGAGNAEGNWATWLSPVGWSQLTYVYTPQERWWPLLVSLAVAVGSVLVAFAMVSRRDFGQGMMAARRGRATAKPGLKSATALTFRLTRGLIWTGVITLVLLGMAYGSVLGGADDFADGLSAAQKEILDRGGSDLKASFATTFISINAIVAALFGVLVVGRGRKEETVGRGELVAAAPVTRGGWPGSYLPAALFTATATNLVGGLGLAASGASGDGDLFGKIAIGTLVQLPAIWVLIAFVFAAFAWLPRAGWLRWLAWTWTLLVVYFGALLDLPEWAMAISPFDHLGNYPAEDFSAAALVVLTVIAAALAAFGHLGLRRRNLSFN</sequence>
<dbReference type="EMBL" id="PVTJ01000001">
    <property type="protein sequence ID" value="PRY61763.1"/>
    <property type="molecule type" value="Genomic_DNA"/>
</dbReference>
<feature type="transmembrane region" description="Helical" evidence="1">
    <location>
        <begin position="98"/>
        <end position="118"/>
    </location>
</feature>
<accession>A0A2T0UV19</accession>
<keyword evidence="3" id="KW-1185">Reference proteome</keyword>
<feature type="transmembrane region" description="Helical" evidence="1">
    <location>
        <begin position="139"/>
        <end position="163"/>
    </location>
</feature>
<feature type="transmembrane region" description="Helical" evidence="1">
    <location>
        <begin position="309"/>
        <end position="327"/>
    </location>
</feature>
<feature type="transmembrane region" description="Helical" evidence="1">
    <location>
        <begin position="31"/>
        <end position="51"/>
    </location>
</feature>
<feature type="transmembrane region" description="Helical" evidence="1">
    <location>
        <begin position="473"/>
        <end position="492"/>
    </location>
</feature>
<dbReference type="RefSeq" id="WP_106361863.1">
    <property type="nucleotide sequence ID" value="NZ_PVTJ01000001.1"/>
</dbReference>
<name>A0A2T0UV19_9ACTN</name>
<organism evidence="2 3">
    <name type="scientific">Glycomyces artemisiae</name>
    <dbReference type="NCBI Taxonomy" id="1076443"/>
    <lineage>
        <taxon>Bacteria</taxon>
        <taxon>Bacillati</taxon>
        <taxon>Actinomycetota</taxon>
        <taxon>Actinomycetes</taxon>
        <taxon>Glycomycetales</taxon>
        <taxon>Glycomycetaceae</taxon>
        <taxon>Glycomyces</taxon>
    </lineage>
</organism>
<feature type="transmembrane region" description="Helical" evidence="1">
    <location>
        <begin position="175"/>
        <end position="196"/>
    </location>
</feature>
<evidence type="ECO:0000313" key="3">
    <source>
        <dbReference type="Proteomes" id="UP000238176"/>
    </source>
</evidence>
<feature type="transmembrane region" description="Helical" evidence="1">
    <location>
        <begin position="440"/>
        <end position="466"/>
    </location>
</feature>
<protein>
    <submittedName>
        <fullName evidence="2">ABC-2 type transport system permease protein</fullName>
    </submittedName>
</protein>
<feature type="transmembrane region" description="Helical" evidence="1">
    <location>
        <begin position="406"/>
        <end position="428"/>
    </location>
</feature>
<proteinExistence type="predicted"/>